<gene>
    <name evidence="6" type="ORF">NWP23_17030</name>
</gene>
<dbReference type="Proteomes" id="UP001159370">
    <property type="component" value="Unassembled WGS sequence"/>
</dbReference>
<keyword evidence="2 5" id="KW-0813">Transport</keyword>
<comment type="similarity">
    <text evidence="5">Belongs to the bacterial solute-binding protein 9 family.</text>
</comment>
<dbReference type="PROSITE" id="PS51257">
    <property type="entry name" value="PROKAR_LIPOPROTEIN"/>
    <property type="match status" value="1"/>
</dbReference>
<evidence type="ECO:0000313" key="7">
    <source>
        <dbReference type="Proteomes" id="UP001159370"/>
    </source>
</evidence>
<sequence>MLKKTPSNNSLRAGLIVLTIGFIGCGNQGATNSFTQTNIRIDENLPRVVATTSIICDLTRQVAENTINLICLAVPGRESYIYRTTPEDREVIAQASVILHSGYNLEPELNKILAESQSSASKIAVNQLAVTQPQQIQLSGQKLINPYIWHNAKNTIKMVDVISKNLEKLAPENATLYIDNAKFIKNELTQLDSWIKSRINTIPEGQRKLVTTSNFLNYYTTAYGISLVGALNKMGSRENPTNSQIKNSVKTIKQAQVPTIFAETTVNYQLIQPVAKQANVRLSRRLLYTNGLGEPGSEADTYQKLMVANTRTIVEGLGGTYLIFAPKVPQ</sequence>
<evidence type="ECO:0000256" key="2">
    <source>
        <dbReference type="ARBA" id="ARBA00022448"/>
    </source>
</evidence>
<evidence type="ECO:0000256" key="3">
    <source>
        <dbReference type="ARBA" id="ARBA00022723"/>
    </source>
</evidence>
<dbReference type="PRINTS" id="PR00690">
    <property type="entry name" value="ADHESNFAMILY"/>
</dbReference>
<dbReference type="PANTHER" id="PTHR42953">
    <property type="entry name" value="HIGH-AFFINITY ZINC UPTAKE SYSTEM PROTEIN ZNUA-RELATED"/>
    <property type="match status" value="1"/>
</dbReference>
<dbReference type="InterPro" id="IPR006127">
    <property type="entry name" value="ZnuA-like"/>
</dbReference>
<comment type="caution">
    <text evidence="6">The sequence shown here is derived from an EMBL/GenBank/DDBJ whole genome shotgun (WGS) entry which is preliminary data.</text>
</comment>
<dbReference type="GO" id="GO:0046872">
    <property type="term" value="F:metal ion binding"/>
    <property type="evidence" value="ECO:0007669"/>
    <property type="project" value="UniProtKB-KW"/>
</dbReference>
<name>A0AA43KGQ2_9CYAN</name>
<dbReference type="GO" id="GO:0030313">
    <property type="term" value="C:cell envelope"/>
    <property type="evidence" value="ECO:0007669"/>
    <property type="project" value="UniProtKB-SubCell"/>
</dbReference>
<evidence type="ECO:0000313" key="6">
    <source>
        <dbReference type="EMBL" id="MDH6065427.1"/>
    </source>
</evidence>
<keyword evidence="3" id="KW-0479">Metal-binding</keyword>
<evidence type="ECO:0000256" key="1">
    <source>
        <dbReference type="ARBA" id="ARBA00004196"/>
    </source>
</evidence>
<dbReference type="Pfam" id="PF01297">
    <property type="entry name" value="ZnuA"/>
    <property type="match status" value="1"/>
</dbReference>
<evidence type="ECO:0000256" key="5">
    <source>
        <dbReference type="RuleBase" id="RU003512"/>
    </source>
</evidence>
<dbReference type="SUPFAM" id="SSF53807">
    <property type="entry name" value="Helical backbone' metal receptor"/>
    <property type="match status" value="1"/>
</dbReference>
<dbReference type="RefSeq" id="WP_280650033.1">
    <property type="nucleotide sequence ID" value="NZ_JANQDL010000109.1"/>
</dbReference>
<dbReference type="Gene3D" id="3.40.50.1980">
    <property type="entry name" value="Nitrogenase molybdenum iron protein domain"/>
    <property type="match status" value="2"/>
</dbReference>
<proteinExistence type="inferred from homology"/>
<protein>
    <submittedName>
        <fullName evidence="6">Zinc ABC transporter substrate-binding protein</fullName>
    </submittedName>
</protein>
<dbReference type="PANTHER" id="PTHR42953:SF1">
    <property type="entry name" value="METAL-BINDING PROTEIN HI_0362-RELATED"/>
    <property type="match status" value="1"/>
</dbReference>
<dbReference type="GO" id="GO:0007155">
    <property type="term" value="P:cell adhesion"/>
    <property type="evidence" value="ECO:0007669"/>
    <property type="project" value="InterPro"/>
</dbReference>
<accession>A0AA43KGQ2</accession>
<dbReference type="AlphaFoldDB" id="A0AA43KGQ2"/>
<dbReference type="InterPro" id="IPR006128">
    <property type="entry name" value="Lipoprotein_PsaA-like"/>
</dbReference>
<keyword evidence="4" id="KW-0732">Signal</keyword>
<organism evidence="6 7">
    <name type="scientific">Umezakia ovalisporum FSS-62</name>
    <dbReference type="NCBI Taxonomy" id="2971776"/>
    <lineage>
        <taxon>Bacteria</taxon>
        <taxon>Bacillati</taxon>
        <taxon>Cyanobacteriota</taxon>
        <taxon>Cyanophyceae</taxon>
        <taxon>Nostocales</taxon>
        <taxon>Nodulariaceae</taxon>
        <taxon>Umezakia</taxon>
    </lineage>
</organism>
<evidence type="ECO:0000256" key="4">
    <source>
        <dbReference type="ARBA" id="ARBA00022729"/>
    </source>
</evidence>
<dbReference type="InterPro" id="IPR050492">
    <property type="entry name" value="Bact_metal-bind_prot9"/>
</dbReference>
<reference evidence="6 7" key="1">
    <citation type="journal article" date="2023" name="J. Phycol.">
        <title>Chrysosporum ovalisporum is synonymous with the true-branching cyanobacterium Umezakia natans (Nostocales/Aphanizomenonaceae).</title>
        <authorList>
            <person name="McGregor G.B."/>
            <person name="Sendall B.C."/>
            <person name="Niiyama Y."/>
            <person name="Tuji A."/>
            <person name="Willis A."/>
        </authorList>
    </citation>
    <scope>NUCLEOTIDE SEQUENCE [LARGE SCALE GENOMIC DNA]</scope>
    <source>
        <strain evidence="6 7">FSS-62</strain>
    </source>
</reference>
<dbReference type="PRINTS" id="PR00691">
    <property type="entry name" value="ADHESINB"/>
</dbReference>
<dbReference type="InterPro" id="IPR006129">
    <property type="entry name" value="AdhesinB"/>
</dbReference>
<dbReference type="GO" id="GO:0030001">
    <property type="term" value="P:metal ion transport"/>
    <property type="evidence" value="ECO:0007669"/>
    <property type="project" value="InterPro"/>
</dbReference>
<comment type="subcellular location">
    <subcellularLocation>
        <location evidence="1">Cell envelope</location>
    </subcellularLocation>
</comment>
<dbReference type="EMBL" id="JANQDL010000109">
    <property type="protein sequence ID" value="MDH6065427.1"/>
    <property type="molecule type" value="Genomic_DNA"/>
</dbReference>